<organism evidence="18 19">
    <name type="scientific">Pteropus alecto</name>
    <name type="common">Black flying fox</name>
    <dbReference type="NCBI Taxonomy" id="9402"/>
    <lineage>
        <taxon>Eukaryota</taxon>
        <taxon>Metazoa</taxon>
        <taxon>Chordata</taxon>
        <taxon>Craniata</taxon>
        <taxon>Vertebrata</taxon>
        <taxon>Euteleostomi</taxon>
        <taxon>Mammalia</taxon>
        <taxon>Eutheria</taxon>
        <taxon>Laurasiatheria</taxon>
        <taxon>Chiroptera</taxon>
        <taxon>Yinpterochiroptera</taxon>
        <taxon>Pteropodoidea</taxon>
        <taxon>Pteropodidae</taxon>
        <taxon>Pteropodinae</taxon>
        <taxon>Pteropus</taxon>
    </lineage>
</organism>
<evidence type="ECO:0000256" key="12">
    <source>
        <dbReference type="PIRSR" id="PIRSR630616-1"/>
    </source>
</evidence>
<evidence type="ECO:0000256" key="11">
    <source>
        <dbReference type="ARBA" id="ARBA00048679"/>
    </source>
</evidence>
<comment type="catalytic activity">
    <reaction evidence="10">
        <text>L-threonyl-[protein] + ATP = O-phospho-L-threonyl-[protein] + ADP + H(+)</text>
        <dbReference type="Rhea" id="RHEA:46608"/>
        <dbReference type="Rhea" id="RHEA-COMP:11060"/>
        <dbReference type="Rhea" id="RHEA-COMP:11605"/>
        <dbReference type="ChEBI" id="CHEBI:15378"/>
        <dbReference type="ChEBI" id="CHEBI:30013"/>
        <dbReference type="ChEBI" id="CHEBI:30616"/>
        <dbReference type="ChEBI" id="CHEBI:61977"/>
        <dbReference type="ChEBI" id="CHEBI:456216"/>
        <dbReference type="EC" id="2.7.11.1"/>
    </reaction>
</comment>
<dbReference type="Pfam" id="PF00069">
    <property type="entry name" value="Pkinase"/>
    <property type="match status" value="1"/>
</dbReference>
<feature type="binding site" evidence="13">
    <location>
        <position position="311"/>
    </location>
    <ligand>
        <name>ATP</name>
        <dbReference type="ChEBI" id="CHEBI:30616"/>
    </ligand>
</feature>
<dbReference type="FunFam" id="3.30.200.20:FF:000042">
    <property type="entry name" value="Aurora kinase A"/>
    <property type="match status" value="1"/>
</dbReference>
<keyword evidence="5" id="KW-0808">Transferase</keyword>
<dbReference type="AlphaFoldDB" id="L5JWL9"/>
<evidence type="ECO:0000256" key="15">
    <source>
        <dbReference type="PROSITE-ProRule" id="PRU10141"/>
    </source>
</evidence>
<evidence type="ECO:0000256" key="8">
    <source>
        <dbReference type="ARBA" id="ARBA00022777"/>
    </source>
</evidence>
<gene>
    <name evidence="18" type="ORF">PAL_GLEAN10010226</name>
</gene>
<dbReference type="PROSITE" id="PS50011">
    <property type="entry name" value="PROTEIN_KINASE_DOM"/>
    <property type="match status" value="1"/>
</dbReference>
<comment type="similarity">
    <text evidence="16">Belongs to the protein kinase superfamily.</text>
</comment>
<evidence type="ECO:0000256" key="16">
    <source>
        <dbReference type="RuleBase" id="RU000304"/>
    </source>
</evidence>
<accession>L5JWL9</accession>
<dbReference type="GO" id="GO:0005524">
    <property type="term" value="F:ATP binding"/>
    <property type="evidence" value="ECO:0007669"/>
    <property type="project" value="UniProtKB-UniRule"/>
</dbReference>
<keyword evidence="8 18" id="KW-0418">Kinase</keyword>
<feature type="domain" description="Protein kinase" evidence="17">
    <location>
        <begin position="170"/>
        <end position="420"/>
    </location>
</feature>
<dbReference type="PANTHER" id="PTHR24350">
    <property type="entry name" value="SERINE/THREONINE-PROTEIN KINASE IAL-RELATED"/>
    <property type="match status" value="1"/>
</dbReference>
<dbReference type="InterPro" id="IPR000719">
    <property type="entry name" value="Prot_kinase_dom"/>
</dbReference>
<comment type="catalytic activity">
    <reaction evidence="11">
        <text>L-seryl-[protein] + ATP = O-phospho-L-seryl-[protein] + ADP + H(+)</text>
        <dbReference type="Rhea" id="RHEA:17989"/>
        <dbReference type="Rhea" id="RHEA-COMP:9863"/>
        <dbReference type="Rhea" id="RHEA-COMP:11604"/>
        <dbReference type="ChEBI" id="CHEBI:15378"/>
        <dbReference type="ChEBI" id="CHEBI:29999"/>
        <dbReference type="ChEBI" id="CHEBI:30616"/>
        <dbReference type="ChEBI" id="CHEBI:83421"/>
        <dbReference type="ChEBI" id="CHEBI:456216"/>
        <dbReference type="EC" id="2.7.11.1"/>
    </reaction>
</comment>
<dbReference type="STRING" id="9402.L5JWL9"/>
<evidence type="ECO:0000256" key="5">
    <source>
        <dbReference type="ARBA" id="ARBA00022679"/>
    </source>
</evidence>
<evidence type="ECO:0000256" key="6">
    <source>
        <dbReference type="ARBA" id="ARBA00022741"/>
    </source>
</evidence>
<keyword evidence="7" id="KW-0131">Cell cycle</keyword>
<feature type="binding site" evidence="13">
    <location>
        <begin position="297"/>
        <end position="298"/>
    </location>
    <ligand>
        <name>ATP</name>
        <dbReference type="ChEBI" id="CHEBI:30616"/>
    </ligand>
</feature>
<keyword evidence="4" id="KW-0132">Cell division</keyword>
<dbReference type="SUPFAM" id="SSF56112">
    <property type="entry name" value="Protein kinase-like (PK-like)"/>
    <property type="match status" value="1"/>
</dbReference>
<dbReference type="InParanoid" id="L5JWL9"/>
<dbReference type="eggNOG" id="KOG0580">
    <property type="taxonomic scope" value="Eukaryota"/>
</dbReference>
<evidence type="ECO:0000256" key="3">
    <source>
        <dbReference type="ARBA" id="ARBA00022527"/>
    </source>
</evidence>
<keyword evidence="9 13" id="KW-0067">ATP-binding</keyword>
<evidence type="ECO:0000313" key="18">
    <source>
        <dbReference type="EMBL" id="ELK03849.1"/>
    </source>
</evidence>
<dbReference type="Gene3D" id="3.30.200.20">
    <property type="entry name" value="Phosphorylase Kinase, domain 1"/>
    <property type="match status" value="1"/>
</dbReference>
<feature type="binding site" evidence="13 15">
    <location>
        <position position="199"/>
    </location>
    <ligand>
        <name>ATP</name>
        <dbReference type="ChEBI" id="CHEBI:30616"/>
    </ligand>
</feature>
<dbReference type="InterPro" id="IPR011009">
    <property type="entry name" value="Kinase-like_dom_sf"/>
</dbReference>
<evidence type="ECO:0000256" key="4">
    <source>
        <dbReference type="ARBA" id="ARBA00022618"/>
    </source>
</evidence>
<dbReference type="CDD" id="cd14117">
    <property type="entry name" value="STKc_Aurora-B_like"/>
    <property type="match status" value="1"/>
</dbReference>
<proteinExistence type="inferred from homology"/>
<dbReference type="InterPro" id="IPR008271">
    <property type="entry name" value="Ser/Thr_kinase_AS"/>
</dbReference>
<evidence type="ECO:0000256" key="2">
    <source>
        <dbReference type="ARBA" id="ARBA00012513"/>
    </source>
</evidence>
<protein>
    <recommendedName>
        <fullName evidence="2">non-specific serine/threonine protein kinase</fullName>
        <ecNumber evidence="2">2.7.11.1</ecNumber>
    </recommendedName>
</protein>
<evidence type="ECO:0000256" key="9">
    <source>
        <dbReference type="ARBA" id="ARBA00022840"/>
    </source>
</evidence>
<keyword evidence="19" id="KW-1185">Reference proteome</keyword>
<reference evidence="19" key="1">
    <citation type="journal article" date="2013" name="Science">
        <title>Comparative analysis of bat genomes provides insight into the evolution of flight and immunity.</title>
        <authorList>
            <person name="Zhang G."/>
            <person name="Cowled C."/>
            <person name="Shi Z."/>
            <person name="Huang Z."/>
            <person name="Bishop-Lilly K.A."/>
            <person name="Fang X."/>
            <person name="Wynne J.W."/>
            <person name="Xiong Z."/>
            <person name="Baker M.L."/>
            <person name="Zhao W."/>
            <person name="Tachedjian M."/>
            <person name="Zhu Y."/>
            <person name="Zhou P."/>
            <person name="Jiang X."/>
            <person name="Ng J."/>
            <person name="Yang L."/>
            <person name="Wu L."/>
            <person name="Xiao J."/>
            <person name="Feng Y."/>
            <person name="Chen Y."/>
            <person name="Sun X."/>
            <person name="Zhang Y."/>
            <person name="Marsh G.A."/>
            <person name="Crameri G."/>
            <person name="Broder C.C."/>
            <person name="Frey K.G."/>
            <person name="Wang L.F."/>
            <person name="Wang J."/>
        </authorList>
    </citation>
    <scope>NUCLEOTIDE SEQUENCE [LARGE SCALE GENOMIC DNA]</scope>
</reference>
<dbReference type="Gene3D" id="1.10.510.10">
    <property type="entry name" value="Transferase(Phosphotransferase) domain 1"/>
    <property type="match status" value="1"/>
</dbReference>
<evidence type="ECO:0000256" key="10">
    <source>
        <dbReference type="ARBA" id="ARBA00047899"/>
    </source>
</evidence>
<evidence type="ECO:0000313" key="19">
    <source>
        <dbReference type="Proteomes" id="UP000010552"/>
    </source>
</evidence>
<dbReference type="InterPro" id="IPR017441">
    <property type="entry name" value="Protein_kinase_ATP_BS"/>
</dbReference>
<feature type="binding site" evidence="13">
    <location>
        <begin position="248"/>
        <end position="250"/>
    </location>
    <ligand>
        <name>ATP</name>
        <dbReference type="ChEBI" id="CHEBI:30616"/>
    </ligand>
</feature>
<evidence type="ECO:0000256" key="1">
    <source>
        <dbReference type="ARBA" id="ARBA00004186"/>
    </source>
</evidence>
<dbReference type="InterPro" id="IPR030616">
    <property type="entry name" value="Aur-like"/>
</dbReference>
<keyword evidence="6 13" id="KW-0547">Nucleotide-binding</keyword>
<dbReference type="FunCoup" id="L5JWL9">
    <property type="interactions" value="891"/>
</dbReference>
<keyword evidence="7" id="KW-0498">Mitosis</keyword>
<dbReference type="GO" id="GO:0051301">
    <property type="term" value="P:cell division"/>
    <property type="evidence" value="ECO:0007669"/>
    <property type="project" value="UniProtKB-KW"/>
</dbReference>
<name>L5JWL9_PTEAL</name>
<sequence length="437" mass="50023">MNETQTKVTSVVDGARMYERLDSHHRQSCVPKLRTADDLARQQPRSSGDLMKKNPRVLRLAFRLFYWAPAGYIMGHRANEDWAWKAPSANGARAGDLKGPRRQRGRSYSVVCEQSGRWQCHGLQLSSPFPSKDDPERERLPLVLLPTNAAPGQNSSGTPNLMRSFTIDDFEIGRPLGKGKFGNVYLAREKKSHFIVALKVLFKSQIEKEGVEHQLRREIEIQAHLQHPNILRLYNYFYDRRRIYLILEYAPRGELYKELQKSRTFDEQRTATIMEELADALIYCHGKKVIHRDIKPENLLLGLQGELKIADFGWSVHAPSLRRKTMCGTLDYLPPEMIEGRTHNEKVDLWCIGVLCYELLVGNPPFESASHNETYRRIVKVDLKFPTSVPTGAQDLISKLLKHNPSERLPLAQVSAHPWVRAHSRRVLPPSALQSVP</sequence>
<dbReference type="PROSITE" id="PS00108">
    <property type="entry name" value="PROTEIN_KINASE_ST"/>
    <property type="match status" value="1"/>
</dbReference>
<dbReference type="FunFam" id="1.10.510.10:FF:000235">
    <property type="entry name" value="Serine/threonine-protein kinase ark1"/>
    <property type="match status" value="1"/>
</dbReference>
<dbReference type="PROSITE" id="PS00107">
    <property type="entry name" value="PROTEIN_KINASE_ATP"/>
    <property type="match status" value="1"/>
</dbReference>
<dbReference type="EC" id="2.7.11.1" evidence="2"/>
<evidence type="ECO:0000256" key="7">
    <source>
        <dbReference type="ARBA" id="ARBA00022776"/>
    </source>
</evidence>
<dbReference type="GO" id="GO:0004674">
    <property type="term" value="F:protein serine/threonine kinase activity"/>
    <property type="evidence" value="ECO:0007669"/>
    <property type="project" value="UniProtKB-KW"/>
</dbReference>
<dbReference type="EMBL" id="KB031076">
    <property type="protein sequence ID" value="ELK03849.1"/>
    <property type="molecule type" value="Genomic_DNA"/>
</dbReference>
<feature type="active site" description="Proton acceptor" evidence="12">
    <location>
        <position position="293"/>
    </location>
</feature>
<evidence type="ECO:0000256" key="14">
    <source>
        <dbReference type="PIRSR" id="PIRSR630616-3"/>
    </source>
</evidence>
<evidence type="ECO:0000259" key="17">
    <source>
        <dbReference type="PROSITE" id="PS50011"/>
    </source>
</evidence>
<evidence type="ECO:0000256" key="13">
    <source>
        <dbReference type="PIRSR" id="PIRSR630616-2"/>
    </source>
</evidence>
<feature type="cross-link" description="Glycyl lysine isopeptide (Lys-Gly) (interchain with G-Cter in SUMO2)" evidence="14">
    <location>
        <position position="295"/>
    </location>
</feature>
<dbReference type="Proteomes" id="UP000010552">
    <property type="component" value="Unassembled WGS sequence"/>
</dbReference>
<feature type="binding site" evidence="13">
    <location>
        <position position="180"/>
    </location>
    <ligand>
        <name>ATP</name>
        <dbReference type="ChEBI" id="CHEBI:30616"/>
    </ligand>
</feature>
<dbReference type="SMART" id="SM00220">
    <property type="entry name" value="S_TKc"/>
    <property type="match status" value="1"/>
</dbReference>
<comment type="subcellular location">
    <subcellularLocation>
        <location evidence="1">Cytoplasm</location>
        <location evidence="1">Cytoskeleton</location>
        <location evidence="1">Spindle</location>
    </subcellularLocation>
</comment>
<dbReference type="GO" id="GO:0005819">
    <property type="term" value="C:spindle"/>
    <property type="evidence" value="ECO:0007669"/>
    <property type="project" value="UniProtKB-SubCell"/>
</dbReference>
<keyword evidence="3 16" id="KW-0723">Serine/threonine-protein kinase</keyword>